<dbReference type="Pfam" id="PF04367">
    <property type="entry name" value="DUF502"/>
    <property type="match status" value="1"/>
</dbReference>
<sequence>MKRLLNHFLKGLAILLPIIITIAVVRWLLVTIEKWLSPIWTAIVGEQYYVPGLAFVSFLLLALFVGFSSRWGIINSLWQLPGKLLNRMPLLRSVYGTINDVFEMMSGKNFAEESVVMVTLPGSELKVIGIITKKSGVKNDTLSKQLDEQHVAVFLPMSYNVGGYMVIVPKSCIESLDMKPAEALQLTMSGGLGKGYQPKSRD</sequence>
<keyword evidence="1" id="KW-0812">Transmembrane</keyword>
<organism evidence="2 3">
    <name type="scientific">Idiomarina tyrosinivorans</name>
    <dbReference type="NCBI Taxonomy" id="1445662"/>
    <lineage>
        <taxon>Bacteria</taxon>
        <taxon>Pseudomonadati</taxon>
        <taxon>Pseudomonadota</taxon>
        <taxon>Gammaproteobacteria</taxon>
        <taxon>Alteromonadales</taxon>
        <taxon>Idiomarinaceae</taxon>
        <taxon>Idiomarina</taxon>
    </lineage>
</organism>
<dbReference type="InterPro" id="IPR007462">
    <property type="entry name" value="COV1-like"/>
</dbReference>
<reference evidence="2 3" key="1">
    <citation type="journal article" date="2011" name="Front. Microbiol.">
        <title>Genomic signatures of strain selection and enhancement in Bacillus atrophaeus var. globigii, a historical biowarfare simulant.</title>
        <authorList>
            <person name="Gibbons H.S."/>
            <person name="Broomall S.M."/>
            <person name="McNew L.A."/>
            <person name="Daligault H."/>
            <person name="Chapman C."/>
            <person name="Bruce D."/>
            <person name="Karavis M."/>
            <person name="Krepps M."/>
            <person name="McGregor P.A."/>
            <person name="Hong C."/>
            <person name="Park K.H."/>
            <person name="Akmal A."/>
            <person name="Feldman A."/>
            <person name="Lin J.S."/>
            <person name="Chang W.E."/>
            <person name="Higgs B.W."/>
            <person name="Demirev P."/>
            <person name="Lindquist J."/>
            <person name="Liem A."/>
            <person name="Fochler E."/>
            <person name="Read T.D."/>
            <person name="Tapia R."/>
            <person name="Johnson S."/>
            <person name="Bishop-Lilly K.A."/>
            <person name="Detter C."/>
            <person name="Han C."/>
            <person name="Sozhamannan S."/>
            <person name="Rosenzweig C.N."/>
            <person name="Skowronski E.W."/>
        </authorList>
    </citation>
    <scope>NUCLEOTIDE SEQUENCE [LARGE SCALE GENOMIC DNA]</scope>
    <source>
        <strain evidence="2 3">CC-PW-9</strain>
    </source>
</reference>
<feature type="transmembrane region" description="Helical" evidence="1">
    <location>
        <begin position="49"/>
        <end position="67"/>
    </location>
</feature>
<protein>
    <recommendedName>
        <fullName evidence="4">DUF502 domain-containing protein</fullName>
    </recommendedName>
</protein>
<dbReference type="Proteomes" id="UP000287996">
    <property type="component" value="Unassembled WGS sequence"/>
</dbReference>
<proteinExistence type="predicted"/>
<keyword evidence="3" id="KW-1185">Reference proteome</keyword>
<dbReference type="PANTHER" id="PTHR31876:SF26">
    <property type="entry name" value="PROTEIN LIKE COV 2"/>
    <property type="match status" value="1"/>
</dbReference>
<accession>A0A432ZTS9</accession>
<keyword evidence="1" id="KW-1133">Transmembrane helix</keyword>
<gene>
    <name evidence="2" type="ORF">CWI84_00210</name>
</gene>
<evidence type="ECO:0000313" key="3">
    <source>
        <dbReference type="Proteomes" id="UP000287996"/>
    </source>
</evidence>
<dbReference type="PANTHER" id="PTHR31876">
    <property type="entry name" value="COV-LIKE PROTEIN 1"/>
    <property type="match status" value="1"/>
</dbReference>
<evidence type="ECO:0000313" key="2">
    <source>
        <dbReference type="EMBL" id="RUO81228.1"/>
    </source>
</evidence>
<comment type="caution">
    <text evidence="2">The sequence shown here is derived from an EMBL/GenBank/DDBJ whole genome shotgun (WGS) entry which is preliminary data.</text>
</comment>
<name>A0A432ZTS9_9GAMM</name>
<dbReference type="EMBL" id="PIQH01000001">
    <property type="protein sequence ID" value="RUO81228.1"/>
    <property type="molecule type" value="Genomic_DNA"/>
</dbReference>
<evidence type="ECO:0008006" key="4">
    <source>
        <dbReference type="Google" id="ProtNLM"/>
    </source>
</evidence>
<dbReference type="RefSeq" id="WP_126840575.1">
    <property type="nucleotide sequence ID" value="NZ_PIQH01000001.1"/>
</dbReference>
<keyword evidence="1" id="KW-0472">Membrane</keyword>
<dbReference type="OrthoDB" id="5636623at2"/>
<evidence type="ECO:0000256" key="1">
    <source>
        <dbReference type="SAM" id="Phobius"/>
    </source>
</evidence>
<dbReference type="AlphaFoldDB" id="A0A432ZTS9"/>
<feature type="transmembrane region" description="Helical" evidence="1">
    <location>
        <begin position="12"/>
        <end position="29"/>
    </location>
</feature>